<keyword evidence="1" id="KW-0805">Transcription regulation</keyword>
<evidence type="ECO:0000313" key="6">
    <source>
        <dbReference type="EMBL" id="TWT74809.1"/>
    </source>
</evidence>
<protein>
    <recommendedName>
        <fullName evidence="5">RNA polymerase sigma-70 region 2 domain-containing protein</fullName>
    </recommendedName>
</protein>
<evidence type="ECO:0000256" key="3">
    <source>
        <dbReference type="ARBA" id="ARBA00023125"/>
    </source>
</evidence>
<evidence type="ECO:0000259" key="5">
    <source>
        <dbReference type="Pfam" id="PF04542"/>
    </source>
</evidence>
<keyword evidence="2" id="KW-0731">Sigma factor</keyword>
<dbReference type="EMBL" id="SJPK01000001">
    <property type="protein sequence ID" value="TWT74809.1"/>
    <property type="molecule type" value="Genomic_DNA"/>
</dbReference>
<dbReference type="RefSeq" id="WP_146389156.1">
    <property type="nucleotide sequence ID" value="NZ_SJPK01000001.1"/>
</dbReference>
<dbReference type="NCBIfam" id="TIGR02937">
    <property type="entry name" value="sigma70-ECF"/>
    <property type="match status" value="1"/>
</dbReference>
<reference evidence="6 7" key="1">
    <citation type="submission" date="2019-02" db="EMBL/GenBank/DDBJ databases">
        <title>Deep-cultivation of Planctomycetes and their phenomic and genomic characterization uncovers novel biology.</title>
        <authorList>
            <person name="Wiegand S."/>
            <person name="Jogler M."/>
            <person name="Boedeker C."/>
            <person name="Pinto D."/>
            <person name="Vollmers J."/>
            <person name="Rivas-Marin E."/>
            <person name="Kohn T."/>
            <person name="Peeters S.H."/>
            <person name="Heuer A."/>
            <person name="Rast P."/>
            <person name="Oberbeckmann S."/>
            <person name="Bunk B."/>
            <person name="Jeske O."/>
            <person name="Meyerdierks A."/>
            <person name="Storesund J.E."/>
            <person name="Kallscheuer N."/>
            <person name="Luecker S."/>
            <person name="Lage O.M."/>
            <person name="Pohl T."/>
            <person name="Merkel B.J."/>
            <person name="Hornburger P."/>
            <person name="Mueller R.-W."/>
            <person name="Bruemmer F."/>
            <person name="Labrenz M."/>
            <person name="Spormann A.M."/>
            <person name="Op Den Camp H."/>
            <person name="Overmann J."/>
            <person name="Amann R."/>
            <person name="Jetten M.S.M."/>
            <person name="Mascher T."/>
            <person name="Medema M.H."/>
            <person name="Devos D.P."/>
            <person name="Kaster A.-K."/>
            <person name="Ovreas L."/>
            <person name="Rohde M."/>
            <person name="Galperin M.Y."/>
            <person name="Jogler C."/>
        </authorList>
    </citation>
    <scope>NUCLEOTIDE SEQUENCE [LARGE SCALE GENOMIC DNA]</scope>
    <source>
        <strain evidence="6 7">CA85</strain>
    </source>
</reference>
<dbReference type="PANTHER" id="PTHR30385">
    <property type="entry name" value="SIGMA FACTOR F FLAGELLAR"/>
    <property type="match status" value="1"/>
</dbReference>
<comment type="caution">
    <text evidence="6">The sequence shown here is derived from an EMBL/GenBank/DDBJ whole genome shotgun (WGS) entry which is preliminary data.</text>
</comment>
<dbReference type="InterPro" id="IPR013325">
    <property type="entry name" value="RNA_pol_sigma_r2"/>
</dbReference>
<dbReference type="InterPro" id="IPR007627">
    <property type="entry name" value="RNA_pol_sigma70_r2"/>
</dbReference>
<dbReference type="PANTHER" id="PTHR30385:SF4">
    <property type="entry name" value="RNA POLYMERASE SIGMA-E FACTOR"/>
    <property type="match status" value="1"/>
</dbReference>
<organism evidence="6 7">
    <name type="scientific">Allorhodopirellula solitaria</name>
    <dbReference type="NCBI Taxonomy" id="2527987"/>
    <lineage>
        <taxon>Bacteria</taxon>
        <taxon>Pseudomonadati</taxon>
        <taxon>Planctomycetota</taxon>
        <taxon>Planctomycetia</taxon>
        <taxon>Pirellulales</taxon>
        <taxon>Pirellulaceae</taxon>
        <taxon>Allorhodopirellula</taxon>
    </lineage>
</organism>
<evidence type="ECO:0000256" key="2">
    <source>
        <dbReference type="ARBA" id="ARBA00023082"/>
    </source>
</evidence>
<dbReference type="OrthoDB" id="283940at2"/>
<dbReference type="SUPFAM" id="SSF88946">
    <property type="entry name" value="Sigma2 domain of RNA polymerase sigma factors"/>
    <property type="match status" value="1"/>
</dbReference>
<dbReference type="AlphaFoldDB" id="A0A5C5YIX4"/>
<dbReference type="Proteomes" id="UP000318053">
    <property type="component" value="Unassembled WGS sequence"/>
</dbReference>
<keyword evidence="7" id="KW-1185">Reference proteome</keyword>
<dbReference type="GO" id="GO:0003677">
    <property type="term" value="F:DNA binding"/>
    <property type="evidence" value="ECO:0007669"/>
    <property type="project" value="UniProtKB-KW"/>
</dbReference>
<keyword evidence="3" id="KW-0238">DNA-binding</keyword>
<dbReference type="GO" id="GO:0006352">
    <property type="term" value="P:DNA-templated transcription initiation"/>
    <property type="evidence" value="ECO:0007669"/>
    <property type="project" value="InterPro"/>
</dbReference>
<proteinExistence type="predicted"/>
<feature type="domain" description="RNA polymerase sigma-70 region 2" evidence="5">
    <location>
        <begin position="15"/>
        <end position="82"/>
    </location>
</feature>
<gene>
    <name evidence="6" type="ORF">CA85_00950</name>
</gene>
<evidence type="ECO:0000256" key="1">
    <source>
        <dbReference type="ARBA" id="ARBA00023015"/>
    </source>
</evidence>
<keyword evidence="4" id="KW-0804">Transcription</keyword>
<name>A0A5C5YIX4_9BACT</name>
<accession>A0A5C5YIX4</accession>
<sequence>MNKKEIAPELIEFAMPLVERTAHKIKTRPELRDMDVEDIEQDLLLHVCERAPNYNPELGSVKAFVTQVVVNGVGMLLRKVTRQRSNPGEGMEITSLSDYVDGPDLKSEERIVGMSTDDGDRLRQTEARDPITDIELSDAIEERIATLPKDLRPIARELMTSNQKETAERLGLSRRKMDSAMAKIREHFGEIDWNEK</sequence>
<evidence type="ECO:0000256" key="4">
    <source>
        <dbReference type="ARBA" id="ARBA00023163"/>
    </source>
</evidence>
<dbReference type="GO" id="GO:0016987">
    <property type="term" value="F:sigma factor activity"/>
    <property type="evidence" value="ECO:0007669"/>
    <property type="project" value="UniProtKB-KW"/>
</dbReference>
<evidence type="ECO:0000313" key="7">
    <source>
        <dbReference type="Proteomes" id="UP000318053"/>
    </source>
</evidence>
<dbReference type="Gene3D" id="1.10.1740.10">
    <property type="match status" value="1"/>
</dbReference>
<dbReference type="Pfam" id="PF04542">
    <property type="entry name" value="Sigma70_r2"/>
    <property type="match status" value="1"/>
</dbReference>
<dbReference type="InterPro" id="IPR014284">
    <property type="entry name" value="RNA_pol_sigma-70_dom"/>
</dbReference>